<gene>
    <name evidence="1" type="ORF">QDH73_02015</name>
</gene>
<evidence type="ECO:0000313" key="1">
    <source>
        <dbReference type="EMBL" id="MDP4482821.1"/>
    </source>
</evidence>
<comment type="caution">
    <text evidence="1">The sequence shown here is derived from an EMBL/GenBank/DDBJ whole genome shotgun (WGS) entry which is preliminary data.</text>
</comment>
<organism evidence="1 2">
    <name type="scientific">Pseudoalteromonas distincta</name>
    <dbReference type="NCBI Taxonomy" id="77608"/>
    <lineage>
        <taxon>Bacteria</taxon>
        <taxon>Pseudomonadati</taxon>
        <taxon>Pseudomonadota</taxon>
        <taxon>Gammaproteobacteria</taxon>
        <taxon>Alteromonadales</taxon>
        <taxon>Pseudoalteromonadaceae</taxon>
        <taxon>Pseudoalteromonas</taxon>
    </lineage>
</organism>
<name>A0ABT9GAB9_9GAMM</name>
<accession>A0ABT9GAB9</accession>
<reference evidence="1 2" key="1">
    <citation type="submission" date="2023-04" db="EMBL/GenBank/DDBJ databases">
        <title>Novel Pseudoalteromonas species isolated from Pacific coral.</title>
        <authorList>
            <person name="Videau P."/>
            <person name="Shlafstein M.D."/>
            <person name="Oline D.K."/>
            <person name="Strangman W.K."/>
            <person name="Hahnke R.L."/>
            <person name="Saw J.H."/>
            <person name="Ushijima B."/>
        </authorList>
    </citation>
    <scope>NUCLEOTIDE SEQUENCE [LARGE SCALE GENOMIC DNA]</scope>
    <source>
        <strain evidence="1 2">LMG 14908</strain>
    </source>
</reference>
<dbReference type="Proteomes" id="UP001242314">
    <property type="component" value="Unassembled WGS sequence"/>
</dbReference>
<dbReference type="EMBL" id="JASGWX010000001">
    <property type="protein sequence ID" value="MDP4482821.1"/>
    <property type="molecule type" value="Genomic_DNA"/>
</dbReference>
<protein>
    <submittedName>
        <fullName evidence="1">Uncharacterized protein</fullName>
    </submittedName>
</protein>
<proteinExistence type="predicted"/>
<sequence length="485" mass="55170">MKILEVLKNADLSTVHNGQDTVADMYYKYRIKDLNKPIVITFPPNRETINNNPNIAPFNFNFLCRYDINIVCFGVLGAHKDNYFMHPEFSAFIEKLGVALKPFKIRLGYANSKGGFGIGAYANALKLDHAILFHPVSTKNIALVPWDNQATTKASQHLDWSGPYGDVNMGECKGFVIYDPLNPIDVKHANRFPNLKHIKMYGYGHSQGYYFLAQHSDLIKEMLNDFINKQEVDITNLRKKGKLLRTTSYYYTKLLVKKPKNKTLLKSREKLEKLVTSPQVKPIKKQSEKNINTIRDSALALEKISLEKALNLMKIALELSPKDSFIINKVNEYTLGFMELSLKNNLKEEKCKQIKSKAGKALYFDHIKNKCTTVNESKAHNDNLSLVALNISASNQVSFFTIKNKTDLVPLFISKKGLTKSANNNFKSLSELIHTDDGYYLIKTEECYLCAEPSGKVLSNRKVANNWERFSINNLPKNILDPLVN</sequence>
<dbReference type="RefSeq" id="WP_152609334.1">
    <property type="nucleotide sequence ID" value="NZ_JASGWX010000001.1"/>
</dbReference>
<keyword evidence="2" id="KW-1185">Reference proteome</keyword>
<evidence type="ECO:0000313" key="2">
    <source>
        <dbReference type="Proteomes" id="UP001242314"/>
    </source>
</evidence>